<evidence type="ECO:0000256" key="2">
    <source>
        <dbReference type="SAM" id="SignalP"/>
    </source>
</evidence>
<reference evidence="4" key="1">
    <citation type="journal article" date="2011" name="Proc. Natl. Acad. Sci. U.S.A.">
        <title>Obligate biotrophy features unraveled by the genomic analysis of rust fungi.</title>
        <authorList>
            <person name="Duplessis S."/>
            <person name="Cuomo C.A."/>
            <person name="Lin Y.-C."/>
            <person name="Aerts A."/>
            <person name="Tisserant E."/>
            <person name="Veneault-Fourrey C."/>
            <person name="Joly D.L."/>
            <person name="Hacquard S."/>
            <person name="Amselem J."/>
            <person name="Cantarel B.L."/>
            <person name="Chiu R."/>
            <person name="Coutinho P.M."/>
            <person name="Feau N."/>
            <person name="Field M."/>
            <person name="Frey P."/>
            <person name="Gelhaye E."/>
            <person name="Goldberg J."/>
            <person name="Grabherr M.G."/>
            <person name="Kodira C.D."/>
            <person name="Kohler A."/>
            <person name="Kuees U."/>
            <person name="Lindquist E.A."/>
            <person name="Lucas S.M."/>
            <person name="Mago R."/>
            <person name="Mauceli E."/>
            <person name="Morin E."/>
            <person name="Murat C."/>
            <person name="Pangilinan J.L."/>
            <person name="Park R."/>
            <person name="Pearson M."/>
            <person name="Quesneville H."/>
            <person name="Rouhier N."/>
            <person name="Sakthikumar S."/>
            <person name="Salamov A.A."/>
            <person name="Schmutz J."/>
            <person name="Selles B."/>
            <person name="Shapiro H."/>
            <person name="Tanguay P."/>
            <person name="Tuskan G.A."/>
            <person name="Henrissat B."/>
            <person name="Van de Peer Y."/>
            <person name="Rouze P."/>
            <person name="Ellis J.G."/>
            <person name="Dodds P.N."/>
            <person name="Schein J.E."/>
            <person name="Zhong S."/>
            <person name="Hamelin R.C."/>
            <person name="Grigoriev I.V."/>
            <person name="Szabo L.J."/>
            <person name="Martin F."/>
        </authorList>
    </citation>
    <scope>NUCLEOTIDE SEQUENCE [LARGE SCALE GENOMIC DNA]</scope>
    <source>
        <strain evidence="4">98AG31 / pathotype 3-4-7</strain>
    </source>
</reference>
<sequence>MITFWISLVILMGFRSVVTAMQISEIQDATYHQCGGMVEGLRAAVTTFARDILLNEQTMGRDCYNQRNLAPEARIFHPHVEIIEIIDDKKENVEVEAFLDGIENHKYWRSGYRIDRVEPVEGSRMKVSWPLHQGVNPVITFGLIGSNWKIFKMEFANVRPPSRKDADGNSIDEYPPDSP</sequence>
<feature type="region of interest" description="Disordered" evidence="1">
    <location>
        <begin position="160"/>
        <end position="179"/>
    </location>
</feature>
<organism evidence="4">
    <name type="scientific">Melampsora larici-populina (strain 98AG31 / pathotype 3-4-7)</name>
    <name type="common">Poplar leaf rust fungus</name>
    <dbReference type="NCBI Taxonomy" id="747676"/>
    <lineage>
        <taxon>Eukaryota</taxon>
        <taxon>Fungi</taxon>
        <taxon>Dikarya</taxon>
        <taxon>Basidiomycota</taxon>
        <taxon>Pucciniomycotina</taxon>
        <taxon>Pucciniomycetes</taxon>
        <taxon>Pucciniales</taxon>
        <taxon>Melampsoraceae</taxon>
        <taxon>Melampsora</taxon>
    </lineage>
</organism>
<evidence type="ECO:0000313" key="4">
    <source>
        <dbReference type="Proteomes" id="UP000001072"/>
    </source>
</evidence>
<dbReference type="HOGENOM" id="CLU_1503747_0_0_1"/>
<keyword evidence="2" id="KW-0732">Signal</keyword>
<dbReference type="GeneID" id="18922157"/>
<keyword evidence="4" id="KW-1185">Reference proteome</keyword>
<dbReference type="InParanoid" id="F4RDG4"/>
<dbReference type="KEGG" id="mlr:MELLADRAFT_104071"/>
<dbReference type="Proteomes" id="UP000001072">
    <property type="component" value="Unassembled WGS sequence"/>
</dbReference>
<evidence type="ECO:0008006" key="5">
    <source>
        <dbReference type="Google" id="ProtNLM"/>
    </source>
</evidence>
<proteinExistence type="predicted"/>
<gene>
    <name evidence="3" type="ORF">MELLADRAFT_104071</name>
</gene>
<evidence type="ECO:0000313" key="3">
    <source>
        <dbReference type="EMBL" id="EGG09398.1"/>
    </source>
</evidence>
<name>F4RDG4_MELLP</name>
<feature type="chain" id="PRO_5003320727" description="Secreted protein" evidence="2">
    <location>
        <begin position="21"/>
        <end position="179"/>
    </location>
</feature>
<protein>
    <recommendedName>
        <fullName evidence="5">Secreted protein</fullName>
    </recommendedName>
</protein>
<dbReference type="VEuPathDB" id="FungiDB:MELLADRAFT_104071"/>
<feature type="signal peptide" evidence="2">
    <location>
        <begin position="1"/>
        <end position="20"/>
    </location>
</feature>
<evidence type="ECO:0000256" key="1">
    <source>
        <dbReference type="SAM" id="MobiDB-lite"/>
    </source>
</evidence>
<dbReference type="AlphaFoldDB" id="F4RDG4"/>
<accession>F4RDG4</accession>
<dbReference type="RefSeq" id="XP_007407125.1">
    <property type="nucleotide sequence ID" value="XM_007407063.1"/>
</dbReference>
<dbReference type="EMBL" id="GL883097">
    <property type="protein sequence ID" value="EGG09398.1"/>
    <property type="molecule type" value="Genomic_DNA"/>
</dbReference>